<evidence type="ECO:0000313" key="2">
    <source>
        <dbReference type="Proteomes" id="UP000541610"/>
    </source>
</evidence>
<organism evidence="1 2">
    <name type="scientific">Perkinsus olseni</name>
    <name type="common">Perkinsus atlanticus</name>
    <dbReference type="NCBI Taxonomy" id="32597"/>
    <lineage>
        <taxon>Eukaryota</taxon>
        <taxon>Sar</taxon>
        <taxon>Alveolata</taxon>
        <taxon>Perkinsozoa</taxon>
        <taxon>Perkinsea</taxon>
        <taxon>Perkinsida</taxon>
        <taxon>Perkinsidae</taxon>
        <taxon>Perkinsus</taxon>
    </lineage>
</organism>
<name>A0A7J6P0N6_PEROL</name>
<sequence>MRGMMQLGGVGALSSHILGCDDPVAMLCCRSADMPSGVKKGASPHYLFWGLRQYDGNQPDIREGSPPSPVGLEFAWLMLLPLAWLSNGVCREVE</sequence>
<gene>
    <name evidence="1" type="ORF">FOZ60_001773</name>
</gene>
<dbReference type="AlphaFoldDB" id="A0A7J6P0N6"/>
<comment type="caution">
    <text evidence="1">The sequence shown here is derived from an EMBL/GenBank/DDBJ whole genome shotgun (WGS) entry which is preliminary data.</text>
</comment>
<evidence type="ECO:0000313" key="1">
    <source>
        <dbReference type="EMBL" id="KAF4689296.1"/>
    </source>
</evidence>
<dbReference type="Proteomes" id="UP000541610">
    <property type="component" value="Unassembled WGS sequence"/>
</dbReference>
<protein>
    <submittedName>
        <fullName evidence="1">Uncharacterized protein</fullName>
    </submittedName>
</protein>
<accession>A0A7J6P0N6</accession>
<proteinExistence type="predicted"/>
<dbReference type="EMBL" id="JABANP010000128">
    <property type="protein sequence ID" value="KAF4689296.1"/>
    <property type="molecule type" value="Genomic_DNA"/>
</dbReference>
<reference evidence="1 2" key="1">
    <citation type="submission" date="2020-04" db="EMBL/GenBank/DDBJ databases">
        <title>Perkinsus olseni comparative genomics.</title>
        <authorList>
            <person name="Bogema D.R."/>
        </authorList>
    </citation>
    <scope>NUCLEOTIDE SEQUENCE [LARGE SCALE GENOMIC DNA]</scope>
    <source>
        <strain evidence="1">00978-12</strain>
    </source>
</reference>